<dbReference type="Gene3D" id="3.60.10.10">
    <property type="entry name" value="Endonuclease/exonuclease/phosphatase"/>
    <property type="match status" value="1"/>
</dbReference>
<dbReference type="AlphaFoldDB" id="A0A2J7RKW2"/>
<feature type="region of interest" description="Disordered" evidence="1">
    <location>
        <begin position="201"/>
        <end position="224"/>
    </location>
</feature>
<dbReference type="Pfam" id="PF03372">
    <property type="entry name" value="Exo_endo_phos"/>
    <property type="match status" value="1"/>
</dbReference>
<dbReference type="EMBL" id="NEVH01002706">
    <property type="protein sequence ID" value="PNF41477.1"/>
    <property type="molecule type" value="Genomic_DNA"/>
</dbReference>
<dbReference type="OrthoDB" id="10253982at2759"/>
<reference evidence="3 4" key="1">
    <citation type="submission" date="2017-12" db="EMBL/GenBank/DDBJ databases">
        <title>Hemimetabolous genomes reveal molecular basis of termite eusociality.</title>
        <authorList>
            <person name="Harrison M.C."/>
            <person name="Jongepier E."/>
            <person name="Robertson H.M."/>
            <person name="Arning N."/>
            <person name="Bitard-Feildel T."/>
            <person name="Chao H."/>
            <person name="Childers C.P."/>
            <person name="Dinh H."/>
            <person name="Doddapaneni H."/>
            <person name="Dugan S."/>
            <person name="Gowin J."/>
            <person name="Greiner C."/>
            <person name="Han Y."/>
            <person name="Hu H."/>
            <person name="Hughes D.S.T."/>
            <person name="Huylmans A.-K."/>
            <person name="Kemena C."/>
            <person name="Kremer L.P.M."/>
            <person name="Lee S.L."/>
            <person name="Lopez-Ezquerra A."/>
            <person name="Mallet L."/>
            <person name="Monroy-Kuhn J.M."/>
            <person name="Moser A."/>
            <person name="Murali S.C."/>
            <person name="Muzny D.M."/>
            <person name="Otani S."/>
            <person name="Piulachs M.-D."/>
            <person name="Poelchau M."/>
            <person name="Qu J."/>
            <person name="Schaub F."/>
            <person name="Wada-Katsumata A."/>
            <person name="Worley K.C."/>
            <person name="Xie Q."/>
            <person name="Ylla G."/>
            <person name="Poulsen M."/>
            <person name="Gibbs R.A."/>
            <person name="Schal C."/>
            <person name="Richards S."/>
            <person name="Belles X."/>
            <person name="Korb J."/>
            <person name="Bornberg-Bauer E."/>
        </authorList>
    </citation>
    <scope>NUCLEOTIDE SEQUENCE [LARGE SCALE GENOMIC DNA]</scope>
    <source>
        <tissue evidence="3">Whole body</tissue>
    </source>
</reference>
<proteinExistence type="predicted"/>
<evidence type="ECO:0000256" key="1">
    <source>
        <dbReference type="SAM" id="MobiDB-lite"/>
    </source>
</evidence>
<protein>
    <recommendedName>
        <fullName evidence="2">Endonuclease/exonuclease/phosphatase domain-containing protein</fullName>
    </recommendedName>
</protein>
<dbReference type="SUPFAM" id="SSF56219">
    <property type="entry name" value="DNase I-like"/>
    <property type="match status" value="1"/>
</dbReference>
<keyword evidence="4" id="KW-1185">Reference proteome</keyword>
<accession>A0A2J7RKW2</accession>
<comment type="caution">
    <text evidence="3">The sequence shown here is derived from an EMBL/GenBank/DDBJ whole genome shotgun (WGS) entry which is preliminary data.</text>
</comment>
<organism evidence="3 4">
    <name type="scientific">Cryptotermes secundus</name>
    <dbReference type="NCBI Taxonomy" id="105785"/>
    <lineage>
        <taxon>Eukaryota</taxon>
        <taxon>Metazoa</taxon>
        <taxon>Ecdysozoa</taxon>
        <taxon>Arthropoda</taxon>
        <taxon>Hexapoda</taxon>
        <taxon>Insecta</taxon>
        <taxon>Pterygota</taxon>
        <taxon>Neoptera</taxon>
        <taxon>Polyneoptera</taxon>
        <taxon>Dictyoptera</taxon>
        <taxon>Blattodea</taxon>
        <taxon>Blattoidea</taxon>
        <taxon>Termitoidae</taxon>
        <taxon>Kalotermitidae</taxon>
        <taxon>Cryptotermitinae</taxon>
        <taxon>Cryptotermes</taxon>
    </lineage>
</organism>
<feature type="region of interest" description="Disordered" evidence="1">
    <location>
        <begin position="82"/>
        <end position="110"/>
    </location>
</feature>
<evidence type="ECO:0000259" key="2">
    <source>
        <dbReference type="Pfam" id="PF03372"/>
    </source>
</evidence>
<dbReference type="GO" id="GO:0000175">
    <property type="term" value="F:3'-5'-RNA exonuclease activity"/>
    <property type="evidence" value="ECO:0007669"/>
    <property type="project" value="TreeGrafter"/>
</dbReference>
<dbReference type="InterPro" id="IPR005135">
    <property type="entry name" value="Endo/exonuclease/phosphatase"/>
</dbReference>
<dbReference type="InterPro" id="IPR036691">
    <property type="entry name" value="Endo/exonu/phosph_ase_sf"/>
</dbReference>
<sequence>MFRFHTTLQSVFDILCSTKKIIYDISEFLPCNVRNAAHLSSSLIKSHLPNPSSDTLQNENVIMPKTKRRKVNWNKLFKKINSERKKQRTENSPDCLKPEASCSVPESAGSKDSGIDIVFDSKIEKNKEPVLITVASDENKDTVSNMAASNSLVCDSAVQHNQGSWYCSVANWAGGSTCYADIQGSYSSKLVFQNEPDNLNSVQSGDGQLESAAGSSRQAGLSERNRLKEKRQWQYTQFGSTLRASAADATPYQLLFTIMSYNILAQELLESHQYLYQWHEPSALKWRHRKQILLSEIQEANADILCLQEVQANQLRTLSHKLTGLGYKGIYKRRTGNNIDGVAIYYKTDVFQLADHTSVEYFQPGIDVLDRHNVGLIAKLAMKANPRKHLVVATTHLLFNRNRHDVKLAQTMMLLAEVERFAFESFRSGIPTYWPVIITGDMNFQPYTGVYRLLTEGMFRYEGLSNRTLTYDFRGWTLNKIILPRSLNILDTCQHWGILTKRQVEQLSHKAELKFLKIYNTDHQKIIKKLKKKQMKSEKHKSSEGLVQDASMSGLGNNSVTFQPNTIPPLPEAGYGTGQVTHNLNLQSVYKHGEMGNYHESEVTTNQEGWVTVDYIFYSCIKNETDDKMIEGDLKLVSRYRLLTASEAASFGPIPNSASASDHYPLLATFFHTF</sequence>
<feature type="domain" description="Endonuclease/exonuclease/phosphatase" evidence="2">
    <location>
        <begin position="259"/>
        <end position="619"/>
    </location>
</feature>
<dbReference type="InParanoid" id="A0A2J7RKW2"/>
<name>A0A2J7RKW2_9NEOP</name>
<dbReference type="Proteomes" id="UP000235965">
    <property type="component" value="Unassembled WGS sequence"/>
</dbReference>
<evidence type="ECO:0000313" key="4">
    <source>
        <dbReference type="Proteomes" id="UP000235965"/>
    </source>
</evidence>
<feature type="region of interest" description="Disordered" evidence="1">
    <location>
        <begin position="532"/>
        <end position="551"/>
    </location>
</feature>
<evidence type="ECO:0000313" key="3">
    <source>
        <dbReference type="EMBL" id="PNF41477.1"/>
    </source>
</evidence>
<dbReference type="STRING" id="105785.A0A2J7RKW2"/>
<dbReference type="PANTHER" id="PTHR12121">
    <property type="entry name" value="CARBON CATABOLITE REPRESSOR PROTEIN 4"/>
    <property type="match status" value="1"/>
</dbReference>
<feature type="compositionally biased region" description="Basic and acidic residues" evidence="1">
    <location>
        <begin position="82"/>
        <end position="91"/>
    </location>
</feature>
<dbReference type="PANTHER" id="PTHR12121:SF34">
    <property type="entry name" value="PROTEIN ANGEL"/>
    <property type="match status" value="1"/>
</dbReference>
<dbReference type="InterPro" id="IPR050410">
    <property type="entry name" value="CCR4/nocturin_mRNA_transcr"/>
</dbReference>
<gene>
    <name evidence="3" type="ORF">B7P43_G13299</name>
</gene>